<evidence type="ECO:0000313" key="1">
    <source>
        <dbReference type="EMBL" id="VVU99197.1"/>
    </source>
</evidence>
<protein>
    <submittedName>
        <fullName evidence="1">Uncharacterized protein</fullName>
    </submittedName>
</protein>
<proteinExistence type="predicted"/>
<organism evidence="1 2">
    <name type="scientific">Mesonia oceanica</name>
    <dbReference type="NCBI Taxonomy" id="2687242"/>
    <lineage>
        <taxon>Bacteria</taxon>
        <taxon>Pseudomonadati</taxon>
        <taxon>Bacteroidota</taxon>
        <taxon>Flavobacteriia</taxon>
        <taxon>Flavobacteriales</taxon>
        <taxon>Flavobacteriaceae</taxon>
        <taxon>Mesonia</taxon>
    </lineage>
</organism>
<evidence type="ECO:0000313" key="2">
    <source>
        <dbReference type="Proteomes" id="UP000356253"/>
    </source>
</evidence>
<sequence>METTNTNQHLYNRESLIEKFKNGSRPQENDFKALIESTINKLDDGLSNNFTDGLQLAPSQKNSNKLISFYEDLNQQESDWNLGLENIENEKSLQIKSGDNSDALCTFHSSQRVGISNPKPKYNLDVAGAIGMHSRVGTFAQGKLLADGKWHPILENLKDIQAFEIVAHAYAEKGEGKYALLHAFLMNAYAGKRGKIKKTHNHFGWKWWHRLQLRWKGTPFNYSLEIRTASDYGKNAFMEYNICKLL</sequence>
<accession>A0AC61Y5R2</accession>
<comment type="caution">
    <text evidence="1">The sequence shown here is derived from an EMBL/GenBank/DDBJ whole genome shotgun (WGS) entry which is preliminary data.</text>
</comment>
<keyword evidence="2" id="KW-1185">Reference proteome</keyword>
<reference evidence="1" key="1">
    <citation type="submission" date="2019-09" db="EMBL/GenBank/DDBJ databases">
        <authorList>
            <person name="Rodrigo-Torres L."/>
            <person name="Arahal R. D."/>
            <person name="Lucena T."/>
        </authorList>
    </citation>
    <scope>NUCLEOTIDE SEQUENCE</scope>
    <source>
        <strain evidence="1">ISS653</strain>
    </source>
</reference>
<name>A0AC61Y5R2_9FLAO</name>
<gene>
    <name evidence="1" type="ORF">FVB9532_00449</name>
</gene>
<dbReference type="EMBL" id="CABVMM010000002">
    <property type="protein sequence ID" value="VVU99197.1"/>
    <property type="molecule type" value="Genomic_DNA"/>
</dbReference>
<dbReference type="Proteomes" id="UP000356253">
    <property type="component" value="Unassembled WGS sequence"/>
</dbReference>